<dbReference type="SMART" id="SM00875">
    <property type="entry name" value="BACK"/>
    <property type="match status" value="1"/>
</dbReference>
<dbReference type="CDD" id="cd18186">
    <property type="entry name" value="BTB_POZ_ZBTB_KLHL-like"/>
    <property type="match status" value="1"/>
</dbReference>
<dbReference type="SMART" id="SM00612">
    <property type="entry name" value="Kelch"/>
    <property type="match status" value="4"/>
</dbReference>
<dbReference type="Pfam" id="PF01344">
    <property type="entry name" value="Kelch_1"/>
    <property type="match status" value="2"/>
</dbReference>
<name>A0A0X3Q4J2_SCHSO</name>
<dbReference type="Pfam" id="PF00651">
    <property type="entry name" value="BTB"/>
    <property type="match status" value="1"/>
</dbReference>
<dbReference type="SUPFAM" id="SSF117281">
    <property type="entry name" value="Kelch motif"/>
    <property type="match status" value="1"/>
</dbReference>
<feature type="domain" description="BTB" evidence="3">
    <location>
        <begin position="32"/>
        <end position="101"/>
    </location>
</feature>
<dbReference type="PANTHER" id="PTHR24412">
    <property type="entry name" value="KELCH PROTEIN"/>
    <property type="match status" value="1"/>
</dbReference>
<dbReference type="SUPFAM" id="SSF54695">
    <property type="entry name" value="POZ domain"/>
    <property type="match status" value="1"/>
</dbReference>
<dbReference type="InterPro" id="IPR000210">
    <property type="entry name" value="BTB/POZ_dom"/>
</dbReference>
<dbReference type="PROSITE" id="PS50097">
    <property type="entry name" value="BTB"/>
    <property type="match status" value="1"/>
</dbReference>
<accession>A0A0X3Q4J2</accession>
<dbReference type="EMBL" id="GEEE01006068">
    <property type="protein sequence ID" value="JAP57157.1"/>
    <property type="molecule type" value="Transcribed_RNA"/>
</dbReference>
<proteinExistence type="predicted"/>
<evidence type="ECO:0000256" key="2">
    <source>
        <dbReference type="ARBA" id="ARBA00022737"/>
    </source>
</evidence>
<dbReference type="Gene3D" id="1.25.40.420">
    <property type="match status" value="1"/>
</dbReference>
<sequence>MSLRNVQVFEDDAPLIRSCPQLNRFRLLQEHKDIMITLKDGSFLYAHKVILAARIQSLRNTLNELSLSTPTPAIIQWKDASQTCAAMILQYIYTGQLEVDVQNATGVVTLARHLQLPHIEKWVVSFLLDRLNEENLTMAWNFCQSLNIEPLATACIELIKETFQSFALSELFIHLPAANLLSLLRDDELHVAEEEDIVEAISRWISVKNNVNRRSDLLPAIMKEIDWRRTKPQCRKRLFESGDVAENEECIKRFYLLEQWIDRPLTRGVSECPFRKSNRGRKRLFLIGQSRGGTEWLLQPYDANSETDVPLFHVKERFSGAYASVDGTLFAMGGFVRSMWSPGVHEINLLNHRQRPRASLTVPRSRHAAAVVRVNDGFKVNKWIAVCGGWNAEENQLCSCEIFNPRQNEWRHLPDMSCRRESPAAVAVPGSRLFVLGGYNGRSYLSSVVFCSLSSKWEVTGVASGGEFWKTVAPMSAERACLAATYFRGCIVAAGGWNGEEYLSLVEVFSLPDAYRTPEGQWTRIACMQQSRRSFHLLACASAIFALGNAKDPEDTVEELAPSNDPSVARGGGLASWRWSLKRQPTAIKSIKGAVYALF</sequence>
<dbReference type="Gene3D" id="3.30.710.10">
    <property type="entry name" value="Potassium Channel Kv1.1, Chain A"/>
    <property type="match status" value="1"/>
</dbReference>
<reference evidence="4" key="1">
    <citation type="submission" date="2016-01" db="EMBL/GenBank/DDBJ databases">
        <title>Reference transcriptome for the parasite Schistocephalus solidus: insights into the molecular evolution of parasitism.</title>
        <authorList>
            <person name="Hebert F.O."/>
            <person name="Grambauer S."/>
            <person name="Barber I."/>
            <person name="Landry C.R."/>
            <person name="Aubin-Horth N."/>
        </authorList>
    </citation>
    <scope>NUCLEOTIDE SEQUENCE</scope>
</reference>
<dbReference type="InterPro" id="IPR015915">
    <property type="entry name" value="Kelch-typ_b-propeller"/>
</dbReference>
<evidence type="ECO:0000313" key="4">
    <source>
        <dbReference type="EMBL" id="JAP57157.1"/>
    </source>
</evidence>
<dbReference type="SMART" id="SM00225">
    <property type="entry name" value="BTB"/>
    <property type="match status" value="1"/>
</dbReference>
<evidence type="ECO:0000259" key="3">
    <source>
        <dbReference type="PROSITE" id="PS50097"/>
    </source>
</evidence>
<dbReference type="InterPro" id="IPR006652">
    <property type="entry name" value="Kelch_1"/>
</dbReference>
<dbReference type="InterPro" id="IPR011705">
    <property type="entry name" value="BACK"/>
</dbReference>
<organism evidence="4">
    <name type="scientific">Schistocephalus solidus</name>
    <name type="common">Tapeworm</name>
    <dbReference type="NCBI Taxonomy" id="70667"/>
    <lineage>
        <taxon>Eukaryota</taxon>
        <taxon>Metazoa</taxon>
        <taxon>Spiralia</taxon>
        <taxon>Lophotrochozoa</taxon>
        <taxon>Platyhelminthes</taxon>
        <taxon>Cestoda</taxon>
        <taxon>Eucestoda</taxon>
        <taxon>Diphyllobothriidea</taxon>
        <taxon>Diphyllobothriidae</taxon>
        <taxon>Schistocephalus</taxon>
    </lineage>
</organism>
<dbReference type="Pfam" id="PF07707">
    <property type="entry name" value="BACK"/>
    <property type="match status" value="1"/>
</dbReference>
<keyword evidence="1" id="KW-0880">Kelch repeat</keyword>
<dbReference type="AlphaFoldDB" id="A0A0X3Q4J2"/>
<dbReference type="InterPro" id="IPR011333">
    <property type="entry name" value="SKP1/BTB/POZ_sf"/>
</dbReference>
<dbReference type="PANTHER" id="PTHR24412:SF497">
    <property type="entry name" value="KELCH-LIKE PROTEIN 18"/>
    <property type="match status" value="1"/>
</dbReference>
<protein>
    <submittedName>
        <fullName evidence="4">Kelch-like protein 18</fullName>
    </submittedName>
</protein>
<gene>
    <name evidence="4" type="primary">KLH18</name>
    <name evidence="4" type="ORF">TR136760</name>
</gene>
<keyword evidence="2" id="KW-0677">Repeat</keyword>
<dbReference type="Gene3D" id="2.120.10.80">
    <property type="entry name" value="Kelch-type beta propeller"/>
    <property type="match status" value="1"/>
</dbReference>
<evidence type="ECO:0000256" key="1">
    <source>
        <dbReference type="ARBA" id="ARBA00022441"/>
    </source>
</evidence>